<dbReference type="CDD" id="cd07516">
    <property type="entry name" value="HAD_Pase"/>
    <property type="match status" value="1"/>
</dbReference>
<proteinExistence type="predicted"/>
<dbReference type="Gene3D" id="3.30.1240.10">
    <property type="match status" value="1"/>
</dbReference>
<dbReference type="NCBIfam" id="TIGR01484">
    <property type="entry name" value="HAD-SF-IIB"/>
    <property type="match status" value="1"/>
</dbReference>
<protein>
    <submittedName>
        <fullName evidence="1">Phosphoglycolate phosphatase</fullName>
    </submittedName>
</protein>
<keyword evidence="2" id="KW-1185">Reference proteome</keyword>
<dbReference type="PANTHER" id="PTHR10000:SF55">
    <property type="entry name" value="5-AMINO-6-(5-PHOSPHO-D-RIBITYLAMINO)URACIL PHOSPHATASE YCSE"/>
    <property type="match status" value="1"/>
</dbReference>
<dbReference type="SFLD" id="SFLDS00003">
    <property type="entry name" value="Haloacid_Dehalogenase"/>
    <property type="match status" value="1"/>
</dbReference>
<dbReference type="GO" id="GO:0000287">
    <property type="term" value="F:magnesium ion binding"/>
    <property type="evidence" value="ECO:0007669"/>
    <property type="project" value="TreeGrafter"/>
</dbReference>
<dbReference type="Proteomes" id="UP000298246">
    <property type="component" value="Unassembled WGS sequence"/>
</dbReference>
<dbReference type="PANTHER" id="PTHR10000">
    <property type="entry name" value="PHOSPHOSERINE PHOSPHATASE"/>
    <property type="match status" value="1"/>
</dbReference>
<accession>A0A4Y8Q658</accession>
<dbReference type="SFLD" id="SFLDG01144">
    <property type="entry name" value="C2.B.4:_PGP_Like"/>
    <property type="match status" value="1"/>
</dbReference>
<evidence type="ECO:0000313" key="1">
    <source>
        <dbReference type="EMBL" id="TFE89756.1"/>
    </source>
</evidence>
<dbReference type="InterPro" id="IPR023214">
    <property type="entry name" value="HAD_sf"/>
</dbReference>
<dbReference type="GO" id="GO:0016791">
    <property type="term" value="F:phosphatase activity"/>
    <property type="evidence" value="ECO:0007669"/>
    <property type="project" value="TreeGrafter"/>
</dbReference>
<reference evidence="1 2" key="1">
    <citation type="submission" date="2017-03" db="EMBL/GenBank/DDBJ databases">
        <title>Isolation of Levoglucosan Utilizing Bacteria.</title>
        <authorList>
            <person name="Arya A.S."/>
        </authorList>
    </citation>
    <scope>NUCLEOTIDE SEQUENCE [LARGE SCALE GENOMIC DNA]</scope>
    <source>
        <strain evidence="1 2">MEC069</strain>
    </source>
</reference>
<evidence type="ECO:0000313" key="2">
    <source>
        <dbReference type="Proteomes" id="UP000298246"/>
    </source>
</evidence>
<dbReference type="RefSeq" id="WP_134750985.1">
    <property type="nucleotide sequence ID" value="NZ_MYFO02000006.1"/>
</dbReference>
<dbReference type="InterPro" id="IPR036412">
    <property type="entry name" value="HAD-like_sf"/>
</dbReference>
<comment type="caution">
    <text evidence="1">The sequence shown here is derived from an EMBL/GenBank/DDBJ whole genome shotgun (WGS) entry which is preliminary data.</text>
</comment>
<dbReference type="AlphaFoldDB" id="A0A4Y8Q658"/>
<dbReference type="InterPro" id="IPR006379">
    <property type="entry name" value="HAD-SF_hydro_IIB"/>
</dbReference>
<dbReference type="Gene3D" id="3.40.50.1000">
    <property type="entry name" value="HAD superfamily/HAD-like"/>
    <property type="match status" value="1"/>
</dbReference>
<dbReference type="SUPFAM" id="SSF56784">
    <property type="entry name" value="HAD-like"/>
    <property type="match status" value="1"/>
</dbReference>
<gene>
    <name evidence="1" type="ORF">B5M42_06600</name>
</gene>
<name>A0A4Y8Q658_9BACL</name>
<dbReference type="PROSITE" id="PS01229">
    <property type="entry name" value="COF_2"/>
    <property type="match status" value="1"/>
</dbReference>
<organism evidence="1 2">
    <name type="scientific">Paenibacillus athensensis</name>
    <dbReference type="NCBI Taxonomy" id="1967502"/>
    <lineage>
        <taxon>Bacteria</taxon>
        <taxon>Bacillati</taxon>
        <taxon>Bacillota</taxon>
        <taxon>Bacilli</taxon>
        <taxon>Bacillales</taxon>
        <taxon>Paenibacillaceae</taxon>
        <taxon>Paenibacillus</taxon>
    </lineage>
</organism>
<dbReference type="OrthoDB" id="9781413at2"/>
<dbReference type="GO" id="GO:0005829">
    <property type="term" value="C:cytosol"/>
    <property type="evidence" value="ECO:0007669"/>
    <property type="project" value="TreeGrafter"/>
</dbReference>
<sequence>MTRYKLLALDMDGTLLNEAKEISAENKQAIAEAQAAGVTVMLATGRGMRSIVPYIEELGLTSPIVAVNGSEVWSAPDTLLRRQLMDPEYVRRLHALAVRHNTWWWAYAVDRLYNRDEWTEQLDSVEWLKFGFYYEDVRILAEVRNIVESWKELEITNSHPYNIELNPLGVSKASGLAAVCELLGITMNEVVAMGDSENDVAMLRAAGLGVAMGNAQDSVKLLADRVTVTNEEHGVAEVIRGYILVD</sequence>
<dbReference type="Pfam" id="PF08282">
    <property type="entry name" value="Hydrolase_3"/>
    <property type="match status" value="1"/>
</dbReference>
<dbReference type="PROSITE" id="PS01228">
    <property type="entry name" value="COF_1"/>
    <property type="match status" value="1"/>
</dbReference>
<dbReference type="SFLD" id="SFLDG01140">
    <property type="entry name" value="C2.B:_Phosphomannomutase_and_P"/>
    <property type="match status" value="1"/>
</dbReference>
<dbReference type="EMBL" id="MYFO01000006">
    <property type="protein sequence ID" value="TFE89756.1"/>
    <property type="molecule type" value="Genomic_DNA"/>
</dbReference>